<gene>
    <name evidence="2" type="ORF">SCLCIDRAFT_129613</name>
    <name evidence="1" type="ORF">SCLCIDRAFT_129627</name>
</gene>
<dbReference type="AlphaFoldDB" id="A0A0C2Z733"/>
<sequence>LLNVAILDDLHELIRENPSLFLDEIDEWLAIYHDQPISTTTIHDNLRDLGLRLKVGTSVSTSRSDDLIGMLLELFRWSGRHR</sequence>
<reference evidence="3" key="2">
    <citation type="submission" date="2015-01" db="EMBL/GenBank/DDBJ databases">
        <title>Evolutionary Origins and Diversification of the Mycorrhizal Mutualists.</title>
        <authorList>
            <consortium name="DOE Joint Genome Institute"/>
            <consortium name="Mycorrhizal Genomics Consortium"/>
            <person name="Kohler A."/>
            <person name="Kuo A."/>
            <person name="Nagy L.G."/>
            <person name="Floudas D."/>
            <person name="Copeland A."/>
            <person name="Barry K.W."/>
            <person name="Cichocki N."/>
            <person name="Veneault-Fourrey C."/>
            <person name="LaButti K."/>
            <person name="Lindquist E.A."/>
            <person name="Lipzen A."/>
            <person name="Lundell T."/>
            <person name="Morin E."/>
            <person name="Murat C."/>
            <person name="Riley R."/>
            <person name="Ohm R."/>
            <person name="Sun H."/>
            <person name="Tunlid A."/>
            <person name="Henrissat B."/>
            <person name="Grigoriev I.V."/>
            <person name="Hibbett D.S."/>
            <person name="Martin F."/>
        </authorList>
    </citation>
    <scope>NUCLEOTIDE SEQUENCE [LARGE SCALE GENOMIC DNA]</scope>
    <source>
        <strain evidence="1 3">Foug A</strain>
    </source>
</reference>
<reference evidence="2" key="3">
    <citation type="submission" date="2015-02" db="EMBL/GenBank/DDBJ databases">
        <title>Evolutionary Origins and Diversification of the Mycorrhizal Mutualists.</title>
        <authorList>
            <consortium name="DOE Joint Genome Institute"/>
            <consortium name="Mycorrhizal Genomics Consortium"/>
            <person name="Kohler A."/>
            <person name="Kuo A."/>
            <person name="Nagy L.G."/>
            <person name="Floudas D."/>
            <person name="Copeland A."/>
            <person name="Barry K.W."/>
            <person name="Cichocki N."/>
            <person name="Veneault-Fourrey C."/>
            <person name="LaButti K."/>
            <person name="Lindquist E.A."/>
            <person name="Lipzen A."/>
            <person name="Lundell T."/>
            <person name="Morin E."/>
            <person name="Murat C."/>
            <person name="Riley R."/>
            <person name="Ohm R."/>
            <person name="Sun H."/>
            <person name="Tunlid A."/>
            <person name="Henrissat B."/>
            <person name="Grigoriev I.V."/>
            <person name="Hibbett D.S."/>
            <person name="Martin F."/>
        </authorList>
    </citation>
    <scope>NUCLEOTIDE SEQUENCE</scope>
    <source>
        <strain evidence="2">Foug A</strain>
    </source>
</reference>
<evidence type="ECO:0000313" key="2">
    <source>
        <dbReference type="EMBL" id="KIM57803.1"/>
    </source>
</evidence>
<dbReference type="Proteomes" id="UP000053989">
    <property type="component" value="Unassembled WGS sequence"/>
</dbReference>
<evidence type="ECO:0000313" key="3">
    <source>
        <dbReference type="Proteomes" id="UP000053989"/>
    </source>
</evidence>
<dbReference type="EMBL" id="KN822095">
    <property type="protein sequence ID" value="KIM57803.1"/>
    <property type="molecule type" value="Genomic_DNA"/>
</dbReference>
<organism evidence="2 3">
    <name type="scientific">Scleroderma citrinum Foug A</name>
    <dbReference type="NCBI Taxonomy" id="1036808"/>
    <lineage>
        <taxon>Eukaryota</taxon>
        <taxon>Fungi</taxon>
        <taxon>Dikarya</taxon>
        <taxon>Basidiomycota</taxon>
        <taxon>Agaricomycotina</taxon>
        <taxon>Agaricomycetes</taxon>
        <taxon>Agaricomycetidae</taxon>
        <taxon>Boletales</taxon>
        <taxon>Sclerodermatineae</taxon>
        <taxon>Sclerodermataceae</taxon>
        <taxon>Scleroderma</taxon>
    </lineage>
</organism>
<name>A0A0C2Z733_9AGAM</name>
<accession>A0A0C2Z733</accession>
<evidence type="ECO:0008006" key="4">
    <source>
        <dbReference type="Google" id="ProtNLM"/>
    </source>
</evidence>
<protein>
    <recommendedName>
        <fullName evidence="4">Winged helix-turn helix domain-containing protein</fullName>
    </recommendedName>
</protein>
<evidence type="ECO:0000313" key="1">
    <source>
        <dbReference type="EMBL" id="KIM57797.1"/>
    </source>
</evidence>
<dbReference type="EMBL" id="KN822095">
    <property type="protein sequence ID" value="KIM57797.1"/>
    <property type="molecule type" value="Genomic_DNA"/>
</dbReference>
<proteinExistence type="predicted"/>
<dbReference type="HOGENOM" id="CLU_2559664_0_0_1"/>
<feature type="non-terminal residue" evidence="2">
    <location>
        <position position="1"/>
    </location>
</feature>
<reference evidence="2 3" key="1">
    <citation type="submission" date="2014-04" db="EMBL/GenBank/DDBJ databases">
        <authorList>
            <consortium name="DOE Joint Genome Institute"/>
            <person name="Kuo A."/>
            <person name="Kohler A."/>
            <person name="Nagy L.G."/>
            <person name="Floudas D."/>
            <person name="Copeland A."/>
            <person name="Barry K.W."/>
            <person name="Cichocki N."/>
            <person name="Veneault-Fourrey C."/>
            <person name="LaButti K."/>
            <person name="Lindquist E.A."/>
            <person name="Lipzen A."/>
            <person name="Lundell T."/>
            <person name="Morin E."/>
            <person name="Murat C."/>
            <person name="Sun H."/>
            <person name="Tunlid A."/>
            <person name="Henrissat B."/>
            <person name="Grigoriev I.V."/>
            <person name="Hibbett D.S."/>
            <person name="Martin F."/>
            <person name="Nordberg H.P."/>
            <person name="Cantor M.N."/>
            <person name="Hua S.X."/>
        </authorList>
    </citation>
    <scope>NUCLEOTIDE SEQUENCE [LARGE SCALE GENOMIC DNA]</scope>
    <source>
        <strain evidence="2 3">Foug A</strain>
    </source>
</reference>
<dbReference type="OrthoDB" id="2693013at2759"/>
<keyword evidence="3" id="KW-1185">Reference proteome</keyword>